<organism evidence="1">
    <name type="scientific">freshwater metagenome</name>
    <dbReference type="NCBI Taxonomy" id="449393"/>
    <lineage>
        <taxon>unclassified sequences</taxon>
        <taxon>metagenomes</taxon>
        <taxon>ecological metagenomes</taxon>
    </lineage>
</organism>
<accession>A0A6J6LWV2</accession>
<dbReference type="EMBL" id="CAEZWE010000099">
    <property type="protein sequence ID" value="CAB4664915.1"/>
    <property type="molecule type" value="Genomic_DNA"/>
</dbReference>
<reference evidence="1" key="1">
    <citation type="submission" date="2020-05" db="EMBL/GenBank/DDBJ databases">
        <authorList>
            <person name="Chiriac C."/>
            <person name="Salcher M."/>
            <person name="Ghai R."/>
            <person name="Kavagutti S V."/>
        </authorList>
    </citation>
    <scope>NUCLEOTIDE SEQUENCE</scope>
</reference>
<dbReference type="AlphaFoldDB" id="A0A6J6LWV2"/>
<gene>
    <name evidence="1" type="ORF">UFOPK2169_01654</name>
</gene>
<proteinExistence type="predicted"/>
<sequence>MIYGDATWLESLYHSNIAGVRVDPETGEIIHRRYDPDAVHYQDDTQFPGNYWVSALVRTEHAHERVILDAQFKPDGIGDGGVFTNMVLPIINAVQEVRGVGYDMALHPPDQDRILDTGRHVLTKTSLTNKGKRAQVPLGTYEFKDGGRKLDLPVTAFDGTPGIQMVIDGQRMWQPLERVQTKRRGTTLYGNWRIPELEAVSPHLRGMTAWIRQSSTDDERATGKRRTRALRTIPPTDSDWRRLFGGREDTESMHNHMKEKWFGRRVRAVGLERRELQLRGYQIHQGITALLAWHYRTGGDVSRYFGTWDPPNRNPKPRT</sequence>
<protein>
    <submittedName>
        <fullName evidence="1">Unannotated protein</fullName>
    </submittedName>
</protein>
<name>A0A6J6LWV2_9ZZZZ</name>
<evidence type="ECO:0000313" key="1">
    <source>
        <dbReference type="EMBL" id="CAB4664915.1"/>
    </source>
</evidence>